<dbReference type="SUPFAM" id="SSF46785">
    <property type="entry name" value="Winged helix' DNA-binding domain"/>
    <property type="match status" value="1"/>
</dbReference>
<dbReference type="InterPro" id="IPR036388">
    <property type="entry name" value="WH-like_DNA-bd_sf"/>
</dbReference>
<evidence type="ECO:0000313" key="2">
    <source>
        <dbReference type="EMBL" id="PIQ89715.1"/>
    </source>
</evidence>
<dbReference type="Pfam" id="PF18765">
    <property type="entry name" value="Polbeta"/>
    <property type="match status" value="1"/>
</dbReference>
<dbReference type="Proteomes" id="UP000229641">
    <property type="component" value="Unassembled WGS sequence"/>
</dbReference>
<dbReference type="Gene3D" id="3.30.460.10">
    <property type="entry name" value="Beta Polymerase, domain 2"/>
    <property type="match status" value="1"/>
</dbReference>
<accession>A0A2H0M1W1</accession>
<gene>
    <name evidence="2" type="ORF">COV72_01665</name>
</gene>
<keyword evidence="2" id="KW-0808">Transferase</keyword>
<proteinExistence type="predicted"/>
<dbReference type="SUPFAM" id="SSF81301">
    <property type="entry name" value="Nucleotidyltransferase"/>
    <property type="match status" value="1"/>
</dbReference>
<dbReference type="EMBL" id="PCWA01000021">
    <property type="protein sequence ID" value="PIQ89715.1"/>
    <property type="molecule type" value="Genomic_DNA"/>
</dbReference>
<dbReference type="CDD" id="cd05403">
    <property type="entry name" value="NT_KNTase_like"/>
    <property type="match status" value="1"/>
</dbReference>
<dbReference type="InterPro" id="IPR041633">
    <property type="entry name" value="Polbeta"/>
</dbReference>
<organism evidence="2 3">
    <name type="scientific">Candidatus Ghiorseimicrobium undicola</name>
    <dbReference type="NCBI Taxonomy" id="1974746"/>
    <lineage>
        <taxon>Bacteria</taxon>
        <taxon>Pseudomonadati</taxon>
        <taxon>Candidatus Omnitrophota</taxon>
        <taxon>Candidatus Ghiorseimicrobium</taxon>
    </lineage>
</organism>
<protein>
    <submittedName>
        <fullName evidence="2">Nucleotidyltransferase</fullName>
    </submittedName>
</protein>
<sequence length="179" mass="20108">MESIFSTKERIKILKAVIFSDQPISVNVIAVKLKISKGLVSKYLDVLLKEGITKKSNGKYLIVDSPITKGAKILLNITGIDVWVFKKFDFVEAAGLYGSCAKGDNTDESDVDLWIKIKDVSDEKVASLTAQMNKKIRNVKPLFLTTRKIEKMRKDDELFYHSLSFGSIVIYGEKDAIQL</sequence>
<feature type="domain" description="Polymerase beta nucleotidyltransferase" evidence="1">
    <location>
        <begin position="84"/>
        <end position="171"/>
    </location>
</feature>
<dbReference type="Gene3D" id="1.10.10.10">
    <property type="entry name" value="Winged helix-like DNA-binding domain superfamily/Winged helix DNA-binding domain"/>
    <property type="match status" value="1"/>
</dbReference>
<dbReference type="InterPro" id="IPR043519">
    <property type="entry name" value="NT_sf"/>
</dbReference>
<reference evidence="2 3" key="1">
    <citation type="submission" date="2017-09" db="EMBL/GenBank/DDBJ databases">
        <title>Depth-based differentiation of microbial function through sediment-hosted aquifers and enrichment of novel symbionts in the deep terrestrial subsurface.</title>
        <authorList>
            <person name="Probst A.J."/>
            <person name="Ladd B."/>
            <person name="Jarett J.K."/>
            <person name="Geller-Mcgrath D.E."/>
            <person name="Sieber C.M."/>
            <person name="Emerson J.B."/>
            <person name="Anantharaman K."/>
            <person name="Thomas B.C."/>
            <person name="Malmstrom R."/>
            <person name="Stieglmeier M."/>
            <person name="Klingl A."/>
            <person name="Woyke T."/>
            <person name="Ryan C.M."/>
            <person name="Banfield J.F."/>
        </authorList>
    </citation>
    <scope>NUCLEOTIDE SEQUENCE [LARGE SCALE GENOMIC DNA]</scope>
    <source>
        <strain evidence="2">CG11_big_fil_rev_8_21_14_0_20_42_13</strain>
    </source>
</reference>
<comment type="caution">
    <text evidence="2">The sequence shown here is derived from an EMBL/GenBank/DDBJ whole genome shotgun (WGS) entry which is preliminary data.</text>
</comment>
<dbReference type="GO" id="GO:0016740">
    <property type="term" value="F:transferase activity"/>
    <property type="evidence" value="ECO:0007669"/>
    <property type="project" value="UniProtKB-KW"/>
</dbReference>
<dbReference type="InterPro" id="IPR036390">
    <property type="entry name" value="WH_DNA-bd_sf"/>
</dbReference>
<dbReference type="AlphaFoldDB" id="A0A2H0M1W1"/>
<name>A0A2H0M1W1_9BACT</name>
<evidence type="ECO:0000259" key="1">
    <source>
        <dbReference type="Pfam" id="PF18765"/>
    </source>
</evidence>
<evidence type="ECO:0000313" key="3">
    <source>
        <dbReference type="Proteomes" id="UP000229641"/>
    </source>
</evidence>